<organism evidence="2 3">
    <name type="scientific">Leptospira weilii str. 2006001853</name>
    <dbReference type="NCBI Taxonomy" id="1001589"/>
    <lineage>
        <taxon>Bacteria</taxon>
        <taxon>Pseudomonadati</taxon>
        <taxon>Spirochaetota</taxon>
        <taxon>Spirochaetia</taxon>
        <taxon>Leptospirales</taxon>
        <taxon>Leptospiraceae</taxon>
        <taxon>Leptospira</taxon>
    </lineage>
</organism>
<evidence type="ECO:0000313" key="2">
    <source>
        <dbReference type="EMBL" id="EKR64557.1"/>
    </source>
</evidence>
<dbReference type="Proteomes" id="UP000001338">
    <property type="component" value="Unassembled WGS sequence"/>
</dbReference>
<dbReference type="AlphaFoldDB" id="A0A828Z4S9"/>
<protein>
    <submittedName>
        <fullName evidence="2">Uncharacterized protein</fullName>
    </submittedName>
</protein>
<accession>A0A828Z4S9</accession>
<keyword evidence="1" id="KW-0472">Membrane</keyword>
<feature type="transmembrane region" description="Helical" evidence="1">
    <location>
        <begin position="6"/>
        <end position="24"/>
    </location>
</feature>
<dbReference type="EMBL" id="AFLV02000039">
    <property type="protein sequence ID" value="EKR64557.1"/>
    <property type="molecule type" value="Genomic_DNA"/>
</dbReference>
<keyword evidence="1" id="KW-0812">Transmembrane</keyword>
<gene>
    <name evidence="2" type="ORF">LEP1GSC036_2759</name>
</gene>
<sequence>MFEAFGGFFIANLLSTLKAGVLIYNRFLHMSQKKLAFTRHSILRDFIDIAYIMSH</sequence>
<comment type="caution">
    <text evidence="2">The sequence shown here is derived from an EMBL/GenBank/DDBJ whole genome shotgun (WGS) entry which is preliminary data.</text>
</comment>
<evidence type="ECO:0000313" key="3">
    <source>
        <dbReference type="Proteomes" id="UP000001338"/>
    </source>
</evidence>
<keyword evidence="1" id="KW-1133">Transmembrane helix</keyword>
<name>A0A828Z4S9_9LEPT</name>
<proteinExistence type="predicted"/>
<reference evidence="2 3" key="1">
    <citation type="submission" date="2012-10" db="EMBL/GenBank/DDBJ databases">
        <authorList>
            <person name="Harkins D.M."/>
            <person name="Durkin A.S."/>
            <person name="Brinkac L.M."/>
            <person name="Haft D.H."/>
            <person name="Selengut J.D."/>
            <person name="Sanka R."/>
            <person name="DePew J."/>
            <person name="Purushe J."/>
            <person name="Whelen A.C."/>
            <person name="Vinetz J.M."/>
            <person name="Sutton G.G."/>
            <person name="Nierman W.C."/>
            <person name="Fouts D.E."/>
        </authorList>
    </citation>
    <scope>NUCLEOTIDE SEQUENCE [LARGE SCALE GENOMIC DNA]</scope>
    <source>
        <strain evidence="2 3">2006001853</strain>
    </source>
</reference>
<evidence type="ECO:0000256" key="1">
    <source>
        <dbReference type="SAM" id="Phobius"/>
    </source>
</evidence>